<dbReference type="EMBL" id="JAHQIW010006329">
    <property type="protein sequence ID" value="KAJ1368836.1"/>
    <property type="molecule type" value="Genomic_DNA"/>
</dbReference>
<evidence type="ECO:0000313" key="1">
    <source>
        <dbReference type="EMBL" id="KAJ1368836.1"/>
    </source>
</evidence>
<name>A0AAD5R3G4_PARTN</name>
<evidence type="ECO:0000313" key="2">
    <source>
        <dbReference type="Proteomes" id="UP001196413"/>
    </source>
</evidence>
<keyword evidence="2" id="KW-1185">Reference proteome</keyword>
<reference evidence="1" key="1">
    <citation type="submission" date="2021-06" db="EMBL/GenBank/DDBJ databases">
        <title>Parelaphostrongylus tenuis whole genome reference sequence.</title>
        <authorList>
            <person name="Garwood T.J."/>
            <person name="Larsen P.A."/>
            <person name="Fountain-Jones N.M."/>
            <person name="Garbe J.R."/>
            <person name="Macchietto M.G."/>
            <person name="Kania S.A."/>
            <person name="Gerhold R.W."/>
            <person name="Richards J.E."/>
            <person name="Wolf T.M."/>
        </authorList>
    </citation>
    <scope>NUCLEOTIDE SEQUENCE</scope>
    <source>
        <strain evidence="1">MNPRO001-30</strain>
        <tissue evidence="1">Meninges</tissue>
    </source>
</reference>
<dbReference type="Proteomes" id="UP001196413">
    <property type="component" value="Unassembled WGS sequence"/>
</dbReference>
<comment type="caution">
    <text evidence="1">The sequence shown here is derived from an EMBL/GenBank/DDBJ whole genome shotgun (WGS) entry which is preliminary data.</text>
</comment>
<organism evidence="1 2">
    <name type="scientific">Parelaphostrongylus tenuis</name>
    <name type="common">Meningeal worm</name>
    <dbReference type="NCBI Taxonomy" id="148309"/>
    <lineage>
        <taxon>Eukaryota</taxon>
        <taxon>Metazoa</taxon>
        <taxon>Ecdysozoa</taxon>
        <taxon>Nematoda</taxon>
        <taxon>Chromadorea</taxon>
        <taxon>Rhabditida</taxon>
        <taxon>Rhabditina</taxon>
        <taxon>Rhabditomorpha</taxon>
        <taxon>Strongyloidea</taxon>
        <taxon>Metastrongylidae</taxon>
        <taxon>Parelaphostrongylus</taxon>
    </lineage>
</organism>
<proteinExistence type="predicted"/>
<gene>
    <name evidence="1" type="ORF">KIN20_030175</name>
</gene>
<protein>
    <submittedName>
        <fullName evidence="1">Uncharacterized protein</fullName>
    </submittedName>
</protein>
<accession>A0AAD5R3G4</accession>
<sequence length="126" mass="14721">MSDPADVRLPDVKSDRTSILSSHLINDTPVMVTLTKRSRAPSDILSCLLCAQIFDGFVETKITTESKKRACYRVFHVHFGSENERRRNAKLINYNIFNQLEKSSACCMWRTTRNLRDWIFFLIYKK</sequence>
<dbReference type="AlphaFoldDB" id="A0AAD5R3G4"/>